<dbReference type="InterPro" id="IPR048088">
    <property type="entry name" value="Cys_rich_PSPA7_2676-like"/>
</dbReference>
<dbReference type="OrthoDB" id="6906042at2"/>
<accession>A0A1I5W1T4</accession>
<dbReference type="Proteomes" id="UP000182025">
    <property type="component" value="Unassembled WGS sequence"/>
</dbReference>
<reference evidence="2" key="1">
    <citation type="submission" date="2016-10" db="EMBL/GenBank/DDBJ databases">
        <authorList>
            <person name="Varghese N."/>
            <person name="Submissions S."/>
        </authorList>
    </citation>
    <scope>NUCLEOTIDE SEQUENCE [LARGE SCALE GENOMIC DNA]</scope>
    <source>
        <strain evidence="2">JCM 15604</strain>
    </source>
</reference>
<organism evidence="1 2">
    <name type="scientific">Ectopseudomonas toyotomiensis</name>
    <dbReference type="NCBI Taxonomy" id="554344"/>
    <lineage>
        <taxon>Bacteria</taxon>
        <taxon>Pseudomonadati</taxon>
        <taxon>Pseudomonadota</taxon>
        <taxon>Gammaproteobacteria</taxon>
        <taxon>Pseudomonadales</taxon>
        <taxon>Pseudomonadaceae</taxon>
        <taxon>Ectopseudomonas</taxon>
    </lineage>
</organism>
<protein>
    <submittedName>
        <fullName evidence="1">Uncharacterized protein</fullName>
    </submittedName>
</protein>
<gene>
    <name evidence="1" type="ORF">SAMN05216177_10879</name>
</gene>
<dbReference type="EMBL" id="FOXK01000008">
    <property type="protein sequence ID" value="SFQ13695.1"/>
    <property type="molecule type" value="Genomic_DNA"/>
</dbReference>
<name>A0A1I5W1T4_9GAMM</name>
<dbReference type="NCBIfam" id="NF041603">
    <property type="entry name" value="Cys_rich_47"/>
    <property type="match status" value="1"/>
</dbReference>
<evidence type="ECO:0000313" key="2">
    <source>
        <dbReference type="Proteomes" id="UP000182025"/>
    </source>
</evidence>
<proteinExistence type="predicted"/>
<dbReference type="AlphaFoldDB" id="A0A1I5W1T4"/>
<sequence length="42" mass="4781">MTIRCLLAGCCWSEGVTMLMGRETFLCQYCSRCGSHRYTPQS</sequence>
<dbReference type="RefSeq" id="WP_099481817.1">
    <property type="nucleotide sequence ID" value="NZ_FOXK01000008.1"/>
</dbReference>
<evidence type="ECO:0000313" key="1">
    <source>
        <dbReference type="EMBL" id="SFQ13695.1"/>
    </source>
</evidence>
<keyword evidence="2" id="KW-1185">Reference proteome</keyword>